<dbReference type="PANTHER" id="PTHR34136">
    <property type="match status" value="1"/>
</dbReference>
<sequence>MPDTVEFLALDFTVASPSHWRDRLLAPPPATGFRYLVTPNVDHVVQLSKQPDLAPVYDAADWKMCDSRILEKLGRMRGLELGCYPGADLVRDLMQDPRSGSLKIAVVGPDAERFRLLREKFPGHDLHLVEAPFMKPGSPEWERTLQATEAVQADLTLLCISFPKQEIFARDLKARGHARGTAICAGASIDFLTGQQKRAPEIFRKTSTEWLYRLLSQPGRLWKRYLIDGPRIFAIYLKEKG</sequence>
<keyword evidence="1" id="KW-0328">Glycosyltransferase</keyword>
<evidence type="ECO:0000313" key="3">
    <source>
        <dbReference type="EMBL" id="RWR18007.1"/>
    </source>
</evidence>
<dbReference type="InterPro" id="IPR004629">
    <property type="entry name" value="WecG_TagA_CpsF"/>
</dbReference>
<dbReference type="NCBIfam" id="TIGR00696">
    <property type="entry name" value="wecG_tagA_cpsF"/>
    <property type="match status" value="1"/>
</dbReference>
<evidence type="ECO:0000256" key="2">
    <source>
        <dbReference type="ARBA" id="ARBA00022679"/>
    </source>
</evidence>
<comment type="caution">
    <text evidence="3">The sequence shown here is derived from an EMBL/GenBank/DDBJ whole genome shotgun (WGS) entry which is preliminary data.</text>
</comment>
<accession>A0A443JBS9</accession>
<keyword evidence="2 3" id="KW-0808">Transferase</keyword>
<reference evidence="3 4" key="2">
    <citation type="submission" date="2019-01" db="EMBL/GenBank/DDBJ databases">
        <authorList>
            <person name="Li Y."/>
        </authorList>
    </citation>
    <scope>NUCLEOTIDE SEQUENCE [LARGE SCALE GENOMIC DNA]</scope>
    <source>
        <strain evidence="3 4">SK2B-1</strain>
    </source>
</reference>
<protein>
    <submittedName>
        <fullName evidence="3">Glycosyltransferase</fullName>
    </submittedName>
</protein>
<dbReference type="CDD" id="cd06533">
    <property type="entry name" value="Glyco_transf_WecG_TagA"/>
    <property type="match status" value="1"/>
</dbReference>
<gene>
    <name evidence="3" type="ORF">D2T30_17340</name>
</gene>
<dbReference type="EMBL" id="SAUZ01000022">
    <property type="protein sequence ID" value="RWR18007.1"/>
    <property type="molecule type" value="Genomic_DNA"/>
</dbReference>
<dbReference type="Pfam" id="PF03808">
    <property type="entry name" value="Glyco_tran_WecG"/>
    <property type="match status" value="1"/>
</dbReference>
<evidence type="ECO:0000256" key="1">
    <source>
        <dbReference type="ARBA" id="ARBA00022676"/>
    </source>
</evidence>
<dbReference type="Proteomes" id="UP000284476">
    <property type="component" value="Unassembled WGS sequence"/>
</dbReference>
<dbReference type="RefSeq" id="WP_128209917.1">
    <property type="nucleotide sequence ID" value="NZ_JBHRSO010000040.1"/>
</dbReference>
<name>A0A443JBS9_9RHOB</name>
<evidence type="ECO:0000313" key="4">
    <source>
        <dbReference type="Proteomes" id="UP000284476"/>
    </source>
</evidence>
<dbReference type="AlphaFoldDB" id="A0A443JBS9"/>
<dbReference type="PANTHER" id="PTHR34136:SF1">
    <property type="entry name" value="UDP-N-ACETYL-D-MANNOSAMINURONIC ACID TRANSFERASE"/>
    <property type="match status" value="1"/>
</dbReference>
<reference evidence="3 4" key="1">
    <citation type="submission" date="2019-01" db="EMBL/GenBank/DDBJ databases">
        <title>Sinorhodobacter populi sp. nov. isolated from the symptomatic bark tissue of Populus euramericana canker.</title>
        <authorList>
            <person name="Xu G."/>
        </authorList>
    </citation>
    <scope>NUCLEOTIDE SEQUENCE [LARGE SCALE GENOMIC DNA]</scope>
    <source>
        <strain evidence="3 4">SK2B-1</strain>
    </source>
</reference>
<organism evidence="3 4">
    <name type="scientific">Paenirhodobacter populi</name>
    <dbReference type="NCBI Taxonomy" id="2306993"/>
    <lineage>
        <taxon>Bacteria</taxon>
        <taxon>Pseudomonadati</taxon>
        <taxon>Pseudomonadota</taxon>
        <taxon>Alphaproteobacteria</taxon>
        <taxon>Rhodobacterales</taxon>
        <taxon>Rhodobacter group</taxon>
        <taxon>Paenirhodobacter</taxon>
    </lineage>
</organism>
<dbReference type="GO" id="GO:0016758">
    <property type="term" value="F:hexosyltransferase activity"/>
    <property type="evidence" value="ECO:0007669"/>
    <property type="project" value="TreeGrafter"/>
</dbReference>
<proteinExistence type="predicted"/>